<evidence type="ECO:0000256" key="1">
    <source>
        <dbReference type="SAM" id="Phobius"/>
    </source>
</evidence>
<protein>
    <submittedName>
        <fullName evidence="2">Uncharacterized protein</fullName>
    </submittedName>
</protein>
<keyword evidence="1" id="KW-1133">Transmembrane helix</keyword>
<dbReference type="RefSeq" id="WP_207878238.1">
    <property type="nucleotide sequence ID" value="NZ_JAFVMF010000001.1"/>
</dbReference>
<keyword evidence="1" id="KW-0812">Transmembrane</keyword>
<dbReference type="EMBL" id="JAFVMF010000001">
    <property type="protein sequence ID" value="MBO1358185.1"/>
    <property type="molecule type" value="Genomic_DNA"/>
</dbReference>
<organism evidence="2 3">
    <name type="scientific">Acetobacter sacchari</name>
    <dbReference type="NCBI Taxonomy" id="2661687"/>
    <lineage>
        <taxon>Bacteria</taxon>
        <taxon>Pseudomonadati</taxon>
        <taxon>Pseudomonadota</taxon>
        <taxon>Alphaproteobacteria</taxon>
        <taxon>Acetobacterales</taxon>
        <taxon>Acetobacteraceae</taxon>
        <taxon>Acetobacter</taxon>
    </lineage>
</organism>
<evidence type="ECO:0000313" key="3">
    <source>
        <dbReference type="Proteomes" id="UP000664771"/>
    </source>
</evidence>
<sequence>MRHSLGVRAPRGYGWPTNPKRAAYNQVYYRKNKAWGKAGPYVAGGFALFVLFSLLAG</sequence>
<keyword evidence="3" id="KW-1185">Reference proteome</keyword>
<evidence type="ECO:0000313" key="2">
    <source>
        <dbReference type="EMBL" id="MBO1358185.1"/>
    </source>
</evidence>
<dbReference type="Proteomes" id="UP000664771">
    <property type="component" value="Unassembled WGS sequence"/>
</dbReference>
<feature type="transmembrane region" description="Helical" evidence="1">
    <location>
        <begin position="38"/>
        <end position="56"/>
    </location>
</feature>
<keyword evidence="1" id="KW-0472">Membrane</keyword>
<accession>A0ABS3LQK5</accession>
<comment type="caution">
    <text evidence="2">The sequence shown here is derived from an EMBL/GenBank/DDBJ whole genome shotgun (WGS) entry which is preliminary data.</text>
</comment>
<reference evidence="2 3" key="1">
    <citation type="submission" date="2021-03" db="EMBL/GenBank/DDBJ databases">
        <title>The complete genome sequence of Acetobacter sacchari TBRC 11175.</title>
        <authorList>
            <person name="Charoenyingcharoen P."/>
            <person name="Yukphan P."/>
        </authorList>
    </citation>
    <scope>NUCLEOTIDE SEQUENCE [LARGE SCALE GENOMIC DNA]</scope>
    <source>
        <strain evidence="2 3">TBRC 11175</strain>
    </source>
</reference>
<name>A0ABS3LQK5_9PROT</name>
<proteinExistence type="predicted"/>
<gene>
    <name evidence="2" type="ORF">J2D73_00025</name>
</gene>